<dbReference type="EC" id="3.1.1.29" evidence="1"/>
<name>A0AAV9BGX1_ACOGR</name>
<dbReference type="Pfam" id="PF01981">
    <property type="entry name" value="PTH2"/>
    <property type="match status" value="1"/>
</dbReference>
<comment type="caution">
    <text evidence="4">The sequence shown here is derived from an EMBL/GenBank/DDBJ whole genome shotgun (WGS) entry which is preliminary data.</text>
</comment>
<dbReference type="EMBL" id="JAUJYN010000003">
    <property type="protein sequence ID" value="KAK1275703.1"/>
    <property type="molecule type" value="Genomic_DNA"/>
</dbReference>
<accession>A0AAV9BGX1</accession>
<evidence type="ECO:0000256" key="1">
    <source>
        <dbReference type="ARBA" id="ARBA00013260"/>
    </source>
</evidence>
<dbReference type="Gene3D" id="3.40.1490.10">
    <property type="entry name" value="Bit1"/>
    <property type="match status" value="1"/>
</dbReference>
<evidence type="ECO:0000256" key="2">
    <source>
        <dbReference type="ARBA" id="ARBA00022801"/>
    </source>
</evidence>
<organism evidence="4 5">
    <name type="scientific">Acorus gramineus</name>
    <name type="common">Dwarf sweet flag</name>
    <dbReference type="NCBI Taxonomy" id="55184"/>
    <lineage>
        <taxon>Eukaryota</taxon>
        <taxon>Viridiplantae</taxon>
        <taxon>Streptophyta</taxon>
        <taxon>Embryophyta</taxon>
        <taxon>Tracheophyta</taxon>
        <taxon>Spermatophyta</taxon>
        <taxon>Magnoliopsida</taxon>
        <taxon>Liliopsida</taxon>
        <taxon>Acoraceae</taxon>
        <taxon>Acorus</taxon>
    </lineage>
</organism>
<protein>
    <recommendedName>
        <fullName evidence="1">peptidyl-tRNA hydrolase</fullName>
        <ecNumber evidence="1">3.1.1.29</ecNumber>
    </recommendedName>
</protein>
<gene>
    <name evidence="4" type="ORF">QJS04_geneDACA004075</name>
</gene>
<dbReference type="SUPFAM" id="SSF102462">
    <property type="entry name" value="Peptidyl-tRNA hydrolase II"/>
    <property type="match status" value="1"/>
</dbReference>
<evidence type="ECO:0000313" key="4">
    <source>
        <dbReference type="EMBL" id="KAK1275703.1"/>
    </source>
</evidence>
<dbReference type="PANTHER" id="PTHR46194">
    <property type="entry name" value="PEPTIDYL-TRNA HYDROLASE PTRHD1-RELATED"/>
    <property type="match status" value="1"/>
</dbReference>
<reference evidence="4" key="1">
    <citation type="journal article" date="2023" name="Nat. Commun.">
        <title>Diploid and tetraploid genomes of Acorus and the evolution of monocots.</title>
        <authorList>
            <person name="Ma L."/>
            <person name="Liu K.W."/>
            <person name="Li Z."/>
            <person name="Hsiao Y.Y."/>
            <person name="Qi Y."/>
            <person name="Fu T."/>
            <person name="Tang G.D."/>
            <person name="Zhang D."/>
            <person name="Sun W.H."/>
            <person name="Liu D.K."/>
            <person name="Li Y."/>
            <person name="Chen G.Z."/>
            <person name="Liu X.D."/>
            <person name="Liao X.Y."/>
            <person name="Jiang Y.T."/>
            <person name="Yu X."/>
            <person name="Hao Y."/>
            <person name="Huang J."/>
            <person name="Zhao X.W."/>
            <person name="Ke S."/>
            <person name="Chen Y.Y."/>
            <person name="Wu W.L."/>
            <person name="Hsu J.L."/>
            <person name="Lin Y.F."/>
            <person name="Huang M.D."/>
            <person name="Li C.Y."/>
            <person name="Huang L."/>
            <person name="Wang Z.W."/>
            <person name="Zhao X."/>
            <person name="Zhong W.Y."/>
            <person name="Peng D.H."/>
            <person name="Ahmad S."/>
            <person name="Lan S."/>
            <person name="Zhang J.S."/>
            <person name="Tsai W.C."/>
            <person name="Van de Peer Y."/>
            <person name="Liu Z.J."/>
        </authorList>
    </citation>
    <scope>NUCLEOTIDE SEQUENCE</scope>
    <source>
        <strain evidence="4">SCP</strain>
    </source>
</reference>
<evidence type="ECO:0000313" key="5">
    <source>
        <dbReference type="Proteomes" id="UP001179952"/>
    </source>
</evidence>
<dbReference type="InterPro" id="IPR002833">
    <property type="entry name" value="PTH2"/>
</dbReference>
<dbReference type="InterPro" id="IPR042237">
    <property type="entry name" value="PTRHD1"/>
</dbReference>
<proteinExistence type="predicted"/>
<evidence type="ECO:0000256" key="3">
    <source>
        <dbReference type="ARBA" id="ARBA00048707"/>
    </source>
</evidence>
<reference evidence="4" key="2">
    <citation type="submission" date="2023-06" db="EMBL/GenBank/DDBJ databases">
        <authorList>
            <person name="Ma L."/>
            <person name="Liu K.-W."/>
            <person name="Li Z."/>
            <person name="Hsiao Y.-Y."/>
            <person name="Qi Y."/>
            <person name="Fu T."/>
            <person name="Tang G."/>
            <person name="Zhang D."/>
            <person name="Sun W.-H."/>
            <person name="Liu D.-K."/>
            <person name="Li Y."/>
            <person name="Chen G.-Z."/>
            <person name="Liu X.-D."/>
            <person name="Liao X.-Y."/>
            <person name="Jiang Y.-T."/>
            <person name="Yu X."/>
            <person name="Hao Y."/>
            <person name="Huang J."/>
            <person name="Zhao X.-W."/>
            <person name="Ke S."/>
            <person name="Chen Y.-Y."/>
            <person name="Wu W.-L."/>
            <person name="Hsu J.-L."/>
            <person name="Lin Y.-F."/>
            <person name="Huang M.-D."/>
            <person name="Li C.-Y."/>
            <person name="Huang L."/>
            <person name="Wang Z.-W."/>
            <person name="Zhao X."/>
            <person name="Zhong W.-Y."/>
            <person name="Peng D.-H."/>
            <person name="Ahmad S."/>
            <person name="Lan S."/>
            <person name="Zhang J.-S."/>
            <person name="Tsai W.-C."/>
            <person name="Van De Peer Y."/>
            <person name="Liu Z.-J."/>
        </authorList>
    </citation>
    <scope>NUCLEOTIDE SEQUENCE</scope>
    <source>
        <strain evidence="4">SCP</strain>
        <tissue evidence="4">Leaves</tissue>
    </source>
</reference>
<keyword evidence="5" id="KW-1185">Reference proteome</keyword>
<dbReference type="PANTHER" id="PTHR46194:SF1">
    <property type="entry name" value="PEPTIDYL-TRNA HYDROLASE PTRHD1-RELATED"/>
    <property type="match status" value="1"/>
</dbReference>
<dbReference type="AlphaFoldDB" id="A0AAV9BGX1"/>
<comment type="catalytic activity">
    <reaction evidence="3">
        <text>an N-acyl-L-alpha-aminoacyl-tRNA + H2O = an N-acyl-L-amino acid + a tRNA + H(+)</text>
        <dbReference type="Rhea" id="RHEA:54448"/>
        <dbReference type="Rhea" id="RHEA-COMP:10123"/>
        <dbReference type="Rhea" id="RHEA-COMP:13883"/>
        <dbReference type="ChEBI" id="CHEBI:15377"/>
        <dbReference type="ChEBI" id="CHEBI:15378"/>
        <dbReference type="ChEBI" id="CHEBI:59874"/>
        <dbReference type="ChEBI" id="CHEBI:78442"/>
        <dbReference type="ChEBI" id="CHEBI:138191"/>
        <dbReference type="EC" id="3.1.1.29"/>
    </reaction>
</comment>
<keyword evidence="2" id="KW-0378">Hydrolase</keyword>
<dbReference type="InterPro" id="IPR023476">
    <property type="entry name" value="Pep_tRNA_hydro_II_dom_sf"/>
</dbReference>
<dbReference type="Proteomes" id="UP001179952">
    <property type="component" value="Unassembled WGS sequence"/>
</dbReference>
<dbReference type="GO" id="GO:0004045">
    <property type="term" value="F:peptidyl-tRNA hydrolase activity"/>
    <property type="evidence" value="ECO:0007669"/>
    <property type="project" value="UniProtKB-EC"/>
</dbReference>
<sequence length="63" mass="7213">MHKVTLEVKGEAQMVKLSEKLREGRIAHKLWVEQPENTSTCIATKPYPKAEVAAFFKKLKLCK</sequence>